<organism evidence="1 2">
    <name type="scientific">Nicotiana tabacum</name>
    <name type="common">Common tobacco</name>
    <dbReference type="NCBI Taxonomy" id="4097"/>
    <lineage>
        <taxon>Eukaryota</taxon>
        <taxon>Viridiplantae</taxon>
        <taxon>Streptophyta</taxon>
        <taxon>Embryophyta</taxon>
        <taxon>Tracheophyta</taxon>
        <taxon>Spermatophyta</taxon>
        <taxon>Magnoliopsida</taxon>
        <taxon>eudicotyledons</taxon>
        <taxon>Gunneridae</taxon>
        <taxon>Pentapetalae</taxon>
        <taxon>asterids</taxon>
        <taxon>lamiids</taxon>
        <taxon>Solanales</taxon>
        <taxon>Solanaceae</taxon>
        <taxon>Nicotianoideae</taxon>
        <taxon>Nicotianeae</taxon>
        <taxon>Nicotiana</taxon>
    </lineage>
</organism>
<proteinExistence type="predicted"/>
<dbReference type="RefSeq" id="XP_075074452.1">
    <property type="nucleotide sequence ID" value="XM_075218351.1"/>
</dbReference>
<keyword evidence="1" id="KW-1185">Reference proteome</keyword>
<accession>A0AC58RP01</accession>
<evidence type="ECO:0000313" key="2">
    <source>
        <dbReference type="RefSeq" id="XP_075074452.1"/>
    </source>
</evidence>
<name>A0AC58RP01_TOBAC</name>
<evidence type="ECO:0000313" key="1">
    <source>
        <dbReference type="Proteomes" id="UP000790787"/>
    </source>
</evidence>
<reference evidence="2" key="2">
    <citation type="submission" date="2025-08" db="UniProtKB">
        <authorList>
            <consortium name="RefSeq"/>
        </authorList>
    </citation>
    <scope>IDENTIFICATION</scope>
    <source>
        <tissue evidence="2">Leaf</tissue>
    </source>
</reference>
<dbReference type="Proteomes" id="UP000790787">
    <property type="component" value="Chromosome 7"/>
</dbReference>
<reference evidence="1" key="1">
    <citation type="journal article" date="2014" name="Nat. Commun.">
        <title>The tobacco genome sequence and its comparison with those of tomato and potato.</title>
        <authorList>
            <person name="Sierro N."/>
            <person name="Battey J.N."/>
            <person name="Ouadi S."/>
            <person name="Bakaher N."/>
            <person name="Bovet L."/>
            <person name="Willig A."/>
            <person name="Goepfert S."/>
            <person name="Peitsch M.C."/>
            <person name="Ivanov N.V."/>
        </authorList>
    </citation>
    <scope>NUCLEOTIDE SEQUENCE [LARGE SCALE GENOMIC DNA]</scope>
</reference>
<sequence>MVCLCYATNLVKIDKFAERAKAVILIGYFETQKGYVLFDLDTKQFFTSRDVIFRESEFSFAKKDGNSSLDAQEYIEEGILQFSLLHTQPGSNIYDRNVSTSTAEDMVVQDNRQNDLQDNNLLALHETNIDDMHEVPQNVEDMDIVYAGTQSNGHHDGVEALNSKQEDEGDKNLKPERKSTRTTDIKGSTKGQQVYKIKFKADGEVERFKARLVAKEYSQREGLDYHDTFSPVAEIVNVRSVISLAASRGDLNENLYMELPKGFRRKGEQKTVSRSSAEAAYRSMAASIAEVTWLLGLFKELGVSIAQPITFFSDSKSAIQLAANPVLQERTKHIEIDCHFIRDKIKKGTVKAVHVNTKE</sequence>
<gene>
    <name evidence="2" type="primary">LOC142162050</name>
</gene>
<protein>
    <submittedName>
        <fullName evidence="2">Uncharacterized protein LOC142162050</fullName>
    </submittedName>
</protein>